<evidence type="ECO:0000313" key="3">
    <source>
        <dbReference type="EMBL" id="MBB6349254.1"/>
    </source>
</evidence>
<dbReference type="InterPro" id="IPR053145">
    <property type="entry name" value="AB_hydrolase_Est10"/>
</dbReference>
<evidence type="ECO:0000259" key="2">
    <source>
        <dbReference type="Pfam" id="PF12146"/>
    </source>
</evidence>
<dbReference type="AlphaFoldDB" id="A0A7X0C654"/>
<proteinExistence type="predicted"/>
<accession>A0A7X0C654</accession>
<dbReference type="InterPro" id="IPR022742">
    <property type="entry name" value="Hydrolase_4"/>
</dbReference>
<dbReference type="InterPro" id="IPR029058">
    <property type="entry name" value="AB_hydrolase_fold"/>
</dbReference>
<dbReference type="Gene3D" id="3.40.50.1820">
    <property type="entry name" value="alpha/beta hydrolase"/>
    <property type="match status" value="1"/>
</dbReference>
<gene>
    <name evidence="3" type="ORF">FHU36_005799</name>
</gene>
<dbReference type="SUPFAM" id="SSF53474">
    <property type="entry name" value="alpha/beta-Hydrolases"/>
    <property type="match status" value="1"/>
</dbReference>
<feature type="domain" description="Serine aminopeptidase S33" evidence="2">
    <location>
        <begin position="119"/>
        <end position="329"/>
    </location>
</feature>
<reference evidence="3 4" key="1">
    <citation type="submission" date="2020-08" db="EMBL/GenBank/DDBJ databases">
        <title>Sequencing the genomes of 1000 actinobacteria strains.</title>
        <authorList>
            <person name="Klenk H.-P."/>
        </authorList>
    </citation>
    <scope>NUCLEOTIDE SEQUENCE [LARGE SCALE GENOMIC DNA]</scope>
    <source>
        <strain evidence="3 4">DSM 45913</strain>
    </source>
</reference>
<comment type="caution">
    <text evidence="3">The sequence shown here is derived from an EMBL/GenBank/DDBJ whole genome shotgun (WGS) entry which is preliminary data.</text>
</comment>
<dbReference type="Pfam" id="PF12146">
    <property type="entry name" value="Hydrolase_4"/>
    <property type="match status" value="1"/>
</dbReference>
<sequence>MRWPGRGAVSAVGEPDGSGPAGVRVPVTCERGGFAVVLSLDEAGLLDGLRLAAADWTAPPYADPETFREQEVTIGSGALAVPGTLSVPRGRGPWPGVVLLGGGGPFDRDATSGPNKPLKDLAWGLAGRGVAVVRFDKVTHAHAARVAALEGFTMTEEYVPHAVAAVRLLRDRPDVDAARVFVAGHSMGGKVAPRVAAAEPSVAGLVIMAGDAEPMHRAAVRVVRHLASVSGDPRAADLLETVTRQAALADSPELSPATAAADLPFGLWPGSYWLDLRGYDPVGTAAALERPMLILQGARDYQVTVEDDLARWRAGLEHRPDVTIRVYDADDHLFFPGAGPSTPADYARAQHVDPDVVEDVARWLAES</sequence>
<evidence type="ECO:0000313" key="4">
    <source>
        <dbReference type="Proteomes" id="UP000583800"/>
    </source>
</evidence>
<dbReference type="GO" id="GO:0052689">
    <property type="term" value="F:carboxylic ester hydrolase activity"/>
    <property type="evidence" value="ECO:0007669"/>
    <property type="project" value="TreeGrafter"/>
</dbReference>
<protein>
    <recommendedName>
        <fullName evidence="2">Serine aminopeptidase S33 domain-containing protein</fullName>
    </recommendedName>
</protein>
<feature type="region of interest" description="Disordered" evidence="1">
    <location>
        <begin position="1"/>
        <end position="21"/>
    </location>
</feature>
<evidence type="ECO:0000256" key="1">
    <source>
        <dbReference type="SAM" id="MobiDB-lite"/>
    </source>
</evidence>
<dbReference type="RefSeq" id="WP_221496611.1">
    <property type="nucleotide sequence ID" value="NZ_JACHJB010000002.1"/>
</dbReference>
<keyword evidence="4" id="KW-1185">Reference proteome</keyword>
<organism evidence="3 4">
    <name type="scientific">Nonomuraea muscovyensis</name>
    <dbReference type="NCBI Taxonomy" id="1124761"/>
    <lineage>
        <taxon>Bacteria</taxon>
        <taxon>Bacillati</taxon>
        <taxon>Actinomycetota</taxon>
        <taxon>Actinomycetes</taxon>
        <taxon>Streptosporangiales</taxon>
        <taxon>Streptosporangiaceae</taxon>
        <taxon>Nonomuraea</taxon>
    </lineage>
</organism>
<dbReference type="PANTHER" id="PTHR43265">
    <property type="entry name" value="ESTERASE ESTD"/>
    <property type="match status" value="1"/>
</dbReference>
<name>A0A7X0C654_9ACTN</name>
<dbReference type="Proteomes" id="UP000583800">
    <property type="component" value="Unassembled WGS sequence"/>
</dbReference>
<dbReference type="PANTHER" id="PTHR43265:SF1">
    <property type="entry name" value="ESTERASE ESTD"/>
    <property type="match status" value="1"/>
</dbReference>
<dbReference type="EMBL" id="JACHJB010000002">
    <property type="protein sequence ID" value="MBB6349254.1"/>
    <property type="molecule type" value="Genomic_DNA"/>
</dbReference>